<accession>A0A1L9RPT9</accession>
<dbReference type="RefSeq" id="XP_040690625.1">
    <property type="nucleotide sequence ID" value="XM_040830623.1"/>
</dbReference>
<name>A0A1L9RPT9_ASPWE</name>
<reference evidence="3" key="1">
    <citation type="journal article" date="2017" name="Genome Biol.">
        <title>Comparative genomics reveals high biological diversity and specific adaptations in the industrially and medically important fungal genus Aspergillus.</title>
        <authorList>
            <person name="de Vries R.P."/>
            <person name="Riley R."/>
            <person name="Wiebenga A."/>
            <person name="Aguilar-Osorio G."/>
            <person name="Amillis S."/>
            <person name="Uchima C.A."/>
            <person name="Anderluh G."/>
            <person name="Asadollahi M."/>
            <person name="Askin M."/>
            <person name="Barry K."/>
            <person name="Battaglia E."/>
            <person name="Bayram O."/>
            <person name="Benocci T."/>
            <person name="Braus-Stromeyer S.A."/>
            <person name="Caldana C."/>
            <person name="Canovas D."/>
            <person name="Cerqueira G.C."/>
            <person name="Chen F."/>
            <person name="Chen W."/>
            <person name="Choi C."/>
            <person name="Clum A."/>
            <person name="Dos Santos R.A."/>
            <person name="Damasio A.R."/>
            <person name="Diallinas G."/>
            <person name="Emri T."/>
            <person name="Fekete E."/>
            <person name="Flipphi M."/>
            <person name="Freyberg S."/>
            <person name="Gallo A."/>
            <person name="Gournas C."/>
            <person name="Habgood R."/>
            <person name="Hainaut M."/>
            <person name="Harispe M.L."/>
            <person name="Henrissat B."/>
            <person name="Hilden K.S."/>
            <person name="Hope R."/>
            <person name="Hossain A."/>
            <person name="Karabika E."/>
            <person name="Karaffa L."/>
            <person name="Karanyi Z."/>
            <person name="Krasevec N."/>
            <person name="Kuo A."/>
            <person name="Kusch H."/>
            <person name="LaButti K."/>
            <person name="Lagendijk E.L."/>
            <person name="Lapidus A."/>
            <person name="Levasseur A."/>
            <person name="Lindquist E."/>
            <person name="Lipzen A."/>
            <person name="Logrieco A.F."/>
            <person name="MacCabe A."/>
            <person name="Maekelae M.R."/>
            <person name="Malavazi I."/>
            <person name="Melin P."/>
            <person name="Meyer V."/>
            <person name="Mielnichuk N."/>
            <person name="Miskei M."/>
            <person name="Molnar A.P."/>
            <person name="Mule G."/>
            <person name="Ngan C.Y."/>
            <person name="Orejas M."/>
            <person name="Orosz E."/>
            <person name="Ouedraogo J.P."/>
            <person name="Overkamp K.M."/>
            <person name="Park H.-S."/>
            <person name="Perrone G."/>
            <person name="Piumi F."/>
            <person name="Punt P.J."/>
            <person name="Ram A.F."/>
            <person name="Ramon A."/>
            <person name="Rauscher S."/>
            <person name="Record E."/>
            <person name="Riano-Pachon D.M."/>
            <person name="Robert V."/>
            <person name="Roehrig J."/>
            <person name="Ruller R."/>
            <person name="Salamov A."/>
            <person name="Salih N.S."/>
            <person name="Samson R.A."/>
            <person name="Sandor E."/>
            <person name="Sanguinetti M."/>
            <person name="Schuetze T."/>
            <person name="Sepcic K."/>
            <person name="Shelest E."/>
            <person name="Sherlock G."/>
            <person name="Sophianopoulou V."/>
            <person name="Squina F.M."/>
            <person name="Sun H."/>
            <person name="Susca A."/>
            <person name="Todd R.B."/>
            <person name="Tsang A."/>
            <person name="Unkles S.E."/>
            <person name="van de Wiele N."/>
            <person name="van Rossen-Uffink D."/>
            <person name="Oliveira J.V."/>
            <person name="Vesth T.C."/>
            <person name="Visser J."/>
            <person name="Yu J.-H."/>
            <person name="Zhou M."/>
            <person name="Andersen M.R."/>
            <person name="Archer D.B."/>
            <person name="Baker S.E."/>
            <person name="Benoit I."/>
            <person name="Brakhage A.A."/>
            <person name="Braus G.H."/>
            <person name="Fischer R."/>
            <person name="Frisvad J.C."/>
            <person name="Goldman G.H."/>
            <person name="Houbraken J."/>
            <person name="Oakley B."/>
            <person name="Pocsi I."/>
            <person name="Scazzocchio C."/>
            <person name="Seiboth B."/>
            <person name="vanKuyk P.A."/>
            <person name="Wortman J."/>
            <person name="Dyer P.S."/>
            <person name="Grigoriev I.V."/>
        </authorList>
    </citation>
    <scope>NUCLEOTIDE SEQUENCE [LARGE SCALE GENOMIC DNA]</scope>
    <source>
        <strain evidence="3">DTO 134E9</strain>
    </source>
</reference>
<dbReference type="VEuPathDB" id="FungiDB:ASPWEDRAFT_170451"/>
<dbReference type="EMBL" id="KV878211">
    <property type="protein sequence ID" value="OJJ36949.1"/>
    <property type="molecule type" value="Genomic_DNA"/>
</dbReference>
<dbReference type="GeneID" id="63746471"/>
<keyword evidence="3" id="KW-1185">Reference proteome</keyword>
<evidence type="ECO:0000313" key="2">
    <source>
        <dbReference type="EMBL" id="OJJ36949.1"/>
    </source>
</evidence>
<dbReference type="OrthoDB" id="4161406at2759"/>
<protein>
    <submittedName>
        <fullName evidence="2">Uncharacterized protein</fullName>
    </submittedName>
</protein>
<evidence type="ECO:0000313" key="3">
    <source>
        <dbReference type="Proteomes" id="UP000184383"/>
    </source>
</evidence>
<dbReference type="STRING" id="1073089.A0A1L9RPT9"/>
<dbReference type="AlphaFoldDB" id="A0A1L9RPT9"/>
<feature type="region of interest" description="Disordered" evidence="1">
    <location>
        <begin position="116"/>
        <end position="148"/>
    </location>
</feature>
<proteinExistence type="predicted"/>
<sequence>MHTFKTAGMATLAAISLVQFCPAPPAIIATVAGGVLGGGISGGIGVAASKSSRDMFSRGLPAGVSQESVDQCTQQINAQKDPVHVYDTGDDSARADNVPAACMNLATVLLKEPAQAGGPVPTTMGSSSLEYHGLSAQDKKDLQQALSG</sequence>
<dbReference type="Proteomes" id="UP000184383">
    <property type="component" value="Unassembled WGS sequence"/>
</dbReference>
<evidence type="ECO:0000256" key="1">
    <source>
        <dbReference type="SAM" id="MobiDB-lite"/>
    </source>
</evidence>
<organism evidence="2 3">
    <name type="scientific">Aspergillus wentii DTO 134E9</name>
    <dbReference type="NCBI Taxonomy" id="1073089"/>
    <lineage>
        <taxon>Eukaryota</taxon>
        <taxon>Fungi</taxon>
        <taxon>Dikarya</taxon>
        <taxon>Ascomycota</taxon>
        <taxon>Pezizomycotina</taxon>
        <taxon>Eurotiomycetes</taxon>
        <taxon>Eurotiomycetidae</taxon>
        <taxon>Eurotiales</taxon>
        <taxon>Aspergillaceae</taxon>
        <taxon>Aspergillus</taxon>
        <taxon>Aspergillus subgen. Cremei</taxon>
    </lineage>
</organism>
<gene>
    <name evidence="2" type="ORF">ASPWEDRAFT_170451</name>
</gene>